<feature type="transmembrane region" description="Helical" evidence="1">
    <location>
        <begin position="31"/>
        <end position="48"/>
    </location>
</feature>
<dbReference type="AlphaFoldDB" id="A0A9D2TFN7"/>
<gene>
    <name evidence="2" type="ORF">H9931_10255</name>
</gene>
<organism evidence="2 3">
    <name type="scientific">Candidatus Enterocloster excrementigallinarum</name>
    <dbReference type="NCBI Taxonomy" id="2838558"/>
    <lineage>
        <taxon>Bacteria</taxon>
        <taxon>Bacillati</taxon>
        <taxon>Bacillota</taxon>
        <taxon>Clostridia</taxon>
        <taxon>Lachnospirales</taxon>
        <taxon>Lachnospiraceae</taxon>
        <taxon>Enterocloster</taxon>
    </lineage>
</organism>
<dbReference type="EMBL" id="DWWB01000055">
    <property type="protein sequence ID" value="HJC67078.1"/>
    <property type="molecule type" value="Genomic_DNA"/>
</dbReference>
<dbReference type="InterPro" id="IPR018770">
    <property type="entry name" value="ChloroindolylP_hydrolase"/>
</dbReference>
<sequence>MQDEFRGMVISLAGALIFFGAAFWVLDLGGIWSFFLGALVYGGLLLLTKPRRRLGGIDVEQIPGGEQLEEKLMEAREDFRRIGAAMEAIQDDRLRESSRELHKKAGSILKYLEEHPGKIMEARRFIDYYQDTASSLLEKYVKLQETGLGSREAERLKVQTTQALLTLNRAFEGQFEKLMGNELMDMEAEIRLLKQTMEMEGYEEENH</sequence>
<comment type="caution">
    <text evidence="2">The sequence shown here is derived from an EMBL/GenBank/DDBJ whole genome shotgun (WGS) entry which is preliminary data.</text>
</comment>
<reference evidence="2" key="2">
    <citation type="submission" date="2021-04" db="EMBL/GenBank/DDBJ databases">
        <authorList>
            <person name="Gilroy R."/>
        </authorList>
    </citation>
    <scope>NUCLEOTIDE SEQUENCE</scope>
    <source>
        <strain evidence="2">CHK198-12963</strain>
    </source>
</reference>
<reference evidence="2" key="1">
    <citation type="journal article" date="2021" name="PeerJ">
        <title>Extensive microbial diversity within the chicken gut microbiome revealed by metagenomics and culture.</title>
        <authorList>
            <person name="Gilroy R."/>
            <person name="Ravi A."/>
            <person name="Getino M."/>
            <person name="Pursley I."/>
            <person name="Horton D.L."/>
            <person name="Alikhan N.F."/>
            <person name="Baker D."/>
            <person name="Gharbi K."/>
            <person name="Hall N."/>
            <person name="Watson M."/>
            <person name="Adriaenssens E.M."/>
            <person name="Foster-Nyarko E."/>
            <person name="Jarju S."/>
            <person name="Secka A."/>
            <person name="Antonio M."/>
            <person name="Oren A."/>
            <person name="Chaudhuri R.R."/>
            <person name="La Ragione R."/>
            <person name="Hildebrand F."/>
            <person name="Pallen M.J."/>
        </authorList>
    </citation>
    <scope>NUCLEOTIDE SEQUENCE</scope>
    <source>
        <strain evidence="2">CHK198-12963</strain>
    </source>
</reference>
<proteinExistence type="predicted"/>
<dbReference type="Pfam" id="PF10112">
    <property type="entry name" value="Halogen_Hydrol"/>
    <property type="match status" value="1"/>
</dbReference>
<keyword evidence="1" id="KW-0472">Membrane</keyword>
<evidence type="ECO:0000313" key="2">
    <source>
        <dbReference type="EMBL" id="HJC67078.1"/>
    </source>
</evidence>
<evidence type="ECO:0000256" key="1">
    <source>
        <dbReference type="SAM" id="Phobius"/>
    </source>
</evidence>
<protein>
    <submittedName>
        <fullName evidence="2">5-bromo-4-chloroindolyl phosphate hydrolysis family protein</fullName>
    </submittedName>
</protein>
<accession>A0A9D2TFN7</accession>
<feature type="transmembrane region" description="Helical" evidence="1">
    <location>
        <begin position="7"/>
        <end position="25"/>
    </location>
</feature>
<evidence type="ECO:0000313" key="3">
    <source>
        <dbReference type="Proteomes" id="UP000823863"/>
    </source>
</evidence>
<keyword evidence="1" id="KW-1133">Transmembrane helix</keyword>
<keyword evidence="1" id="KW-0812">Transmembrane</keyword>
<name>A0A9D2TFN7_9FIRM</name>
<dbReference type="Proteomes" id="UP000823863">
    <property type="component" value="Unassembled WGS sequence"/>
</dbReference>